<evidence type="ECO:0000256" key="3">
    <source>
        <dbReference type="ARBA" id="ARBA00022771"/>
    </source>
</evidence>
<keyword evidence="2" id="KW-0479">Metal-binding</keyword>
<evidence type="ECO:0000256" key="4">
    <source>
        <dbReference type="ARBA" id="ARBA00022833"/>
    </source>
</evidence>
<reference evidence="7 8" key="1">
    <citation type="submission" date="2024-01" db="EMBL/GenBank/DDBJ databases">
        <title>The complete chloroplast genome sequence of Lithospermum erythrorhizon: insights into the phylogenetic relationship among Boraginaceae species and the maternal lineages of purple gromwells.</title>
        <authorList>
            <person name="Okada T."/>
            <person name="Watanabe K."/>
        </authorList>
    </citation>
    <scope>NUCLEOTIDE SEQUENCE [LARGE SCALE GENOMIC DNA]</scope>
</reference>
<evidence type="ECO:0000256" key="2">
    <source>
        <dbReference type="ARBA" id="ARBA00022723"/>
    </source>
</evidence>
<dbReference type="PANTHER" id="PTHR47287:SF18">
    <property type="entry name" value="TRANSCRIPTION FACTOR C2H2 FAMILY"/>
    <property type="match status" value="1"/>
</dbReference>
<evidence type="ECO:0000313" key="7">
    <source>
        <dbReference type="EMBL" id="GAA0146599.1"/>
    </source>
</evidence>
<evidence type="ECO:0000256" key="1">
    <source>
        <dbReference type="ARBA" id="ARBA00004123"/>
    </source>
</evidence>
<dbReference type="Proteomes" id="UP001454036">
    <property type="component" value="Unassembled WGS sequence"/>
</dbReference>
<dbReference type="InterPro" id="IPR044246">
    <property type="entry name" value="ZFP3-like"/>
</dbReference>
<comment type="subcellular location">
    <subcellularLocation>
        <location evidence="1">Nucleus</location>
    </subcellularLocation>
</comment>
<keyword evidence="8" id="KW-1185">Reference proteome</keyword>
<evidence type="ECO:0000256" key="6">
    <source>
        <dbReference type="SAM" id="MobiDB-lite"/>
    </source>
</evidence>
<dbReference type="EMBL" id="BAABME010016589">
    <property type="protein sequence ID" value="GAA0146599.1"/>
    <property type="molecule type" value="Genomic_DNA"/>
</dbReference>
<feature type="region of interest" description="Disordered" evidence="6">
    <location>
        <begin position="1"/>
        <end position="30"/>
    </location>
</feature>
<keyword evidence="3" id="KW-0863">Zinc-finger</keyword>
<dbReference type="GO" id="GO:0009788">
    <property type="term" value="P:negative regulation of abscisic acid-activated signaling pathway"/>
    <property type="evidence" value="ECO:0007669"/>
    <property type="project" value="InterPro"/>
</dbReference>
<evidence type="ECO:0008006" key="9">
    <source>
        <dbReference type="Google" id="ProtNLM"/>
    </source>
</evidence>
<dbReference type="GO" id="GO:0005634">
    <property type="term" value="C:nucleus"/>
    <property type="evidence" value="ECO:0007669"/>
    <property type="project" value="UniProtKB-SubCell"/>
</dbReference>
<accession>A0AAV3P540</accession>
<name>A0AAV3P540_LITER</name>
<keyword evidence="4" id="KW-0862">Zinc</keyword>
<dbReference type="AlphaFoldDB" id="A0AAV3P540"/>
<proteinExistence type="predicted"/>
<organism evidence="7 8">
    <name type="scientific">Lithospermum erythrorhizon</name>
    <name type="common">Purple gromwell</name>
    <name type="synonym">Lithospermum officinale var. erythrorhizon</name>
    <dbReference type="NCBI Taxonomy" id="34254"/>
    <lineage>
        <taxon>Eukaryota</taxon>
        <taxon>Viridiplantae</taxon>
        <taxon>Streptophyta</taxon>
        <taxon>Embryophyta</taxon>
        <taxon>Tracheophyta</taxon>
        <taxon>Spermatophyta</taxon>
        <taxon>Magnoliopsida</taxon>
        <taxon>eudicotyledons</taxon>
        <taxon>Gunneridae</taxon>
        <taxon>Pentapetalae</taxon>
        <taxon>asterids</taxon>
        <taxon>lamiids</taxon>
        <taxon>Boraginales</taxon>
        <taxon>Boraginaceae</taxon>
        <taxon>Boraginoideae</taxon>
        <taxon>Lithospermeae</taxon>
        <taxon>Lithospermum</taxon>
    </lineage>
</organism>
<dbReference type="GO" id="GO:0008270">
    <property type="term" value="F:zinc ion binding"/>
    <property type="evidence" value="ECO:0007669"/>
    <property type="project" value="UniProtKB-KW"/>
</dbReference>
<comment type="caution">
    <text evidence="7">The sequence shown here is derived from an EMBL/GenBank/DDBJ whole genome shotgun (WGS) entry which is preliminary data.</text>
</comment>
<evidence type="ECO:0000256" key="5">
    <source>
        <dbReference type="ARBA" id="ARBA00023242"/>
    </source>
</evidence>
<protein>
    <recommendedName>
        <fullName evidence="9">Zinc finger protein</fullName>
    </recommendedName>
</protein>
<dbReference type="PANTHER" id="PTHR47287">
    <property type="entry name" value="C2H2 AND C2HC ZINC FINGERS SUPERFAMILY PROTEIN"/>
    <property type="match status" value="1"/>
</dbReference>
<gene>
    <name evidence="7" type="ORF">LIER_36346</name>
</gene>
<keyword evidence="5" id="KW-0539">Nucleus</keyword>
<sequence length="227" mass="25268">MNLESENGSEVSSTMASNISTQNSSSVPSKFNINTSSSVPSKYNINTSSSFSAPLEPLNSHLRPVTLDLTLGFRSTDPEMNDIDRTSSEVEANHQTAVAPPSSRVFSCNYCRRKFYSSQALGGYQNAYKRERTLAKRAMRIRMLSERYASLASTPPPWFEQSYFRVPLFVEDDDIECWPGNFRQVDGGGPHQYISSPSGQPSRGNFVVDAPPSRMAESQFLDLNLKL</sequence>
<evidence type="ECO:0000313" key="8">
    <source>
        <dbReference type="Proteomes" id="UP001454036"/>
    </source>
</evidence>